<keyword evidence="4 12" id="KW-0812">Transmembrane</keyword>
<evidence type="ECO:0000256" key="12">
    <source>
        <dbReference type="SAM" id="Phobius"/>
    </source>
</evidence>
<dbReference type="EMBL" id="JACHWZ010000015">
    <property type="protein sequence ID" value="MBB3062331.1"/>
    <property type="molecule type" value="Genomic_DNA"/>
</dbReference>
<keyword evidence="15" id="KW-1185">Reference proteome</keyword>
<keyword evidence="9" id="KW-0443">Lipid metabolism</keyword>
<evidence type="ECO:0000256" key="11">
    <source>
        <dbReference type="ARBA" id="ARBA00023160"/>
    </source>
</evidence>
<comment type="caution">
    <text evidence="14">The sequence shown here is derived from an EMBL/GenBank/DDBJ whole genome shotgun (WGS) entry which is preliminary data.</text>
</comment>
<dbReference type="CDD" id="cd03505">
    <property type="entry name" value="Delta9-FADS-like"/>
    <property type="match status" value="1"/>
</dbReference>
<keyword evidence="7 14" id="KW-0560">Oxidoreductase</keyword>
<evidence type="ECO:0000256" key="6">
    <source>
        <dbReference type="ARBA" id="ARBA00022989"/>
    </source>
</evidence>
<sequence>MNNSIPRMNETSLTNANEGIVRWAPIRSLWYLSHLSIAVIGGYFFFTWSAFSIFLIFTMLTLCLGHSLGMHRRLIHNSYECPKWLEYFFVHLGTLVGMAGPFGMIQPHDLRDWAQRKGSCHPYLRHGKGFWKDGWWQLNCDLKLKHPPVFELEERIKHNSVYQLMERTWMLQQLPWALLLYAIGGIPWLVWGISARVAVSITGHWLIGYFAHNQGERDWHVNGAAVQGHNVRFSGFITMGESWHNNHHAYPGSAMLGIYEGQADLGWWALNALRNLGLVWNVKLPNELPERPELSRIESTRPTRRSIRTPKTCIFSRLLT</sequence>
<dbReference type="InterPro" id="IPR015876">
    <property type="entry name" value="Acyl-CoA_DS"/>
</dbReference>
<feature type="transmembrane region" description="Helical" evidence="12">
    <location>
        <begin position="84"/>
        <end position="105"/>
    </location>
</feature>
<protein>
    <submittedName>
        <fullName evidence="14">Stearoyl-CoA desaturase (Delta-9 desaturase)</fullName>
        <ecNumber evidence="14">1.14.19.1</ecNumber>
    </submittedName>
</protein>
<dbReference type="PANTHER" id="PTHR11351:SF31">
    <property type="entry name" value="DESATURASE 1, ISOFORM A-RELATED"/>
    <property type="match status" value="1"/>
</dbReference>
<evidence type="ECO:0000256" key="2">
    <source>
        <dbReference type="ARBA" id="ARBA00008749"/>
    </source>
</evidence>
<dbReference type="GO" id="GO:0004768">
    <property type="term" value="F:stearoyl-CoA 9-desaturase activity"/>
    <property type="evidence" value="ECO:0007669"/>
    <property type="project" value="UniProtKB-EC"/>
</dbReference>
<proteinExistence type="inferred from homology"/>
<evidence type="ECO:0000256" key="10">
    <source>
        <dbReference type="ARBA" id="ARBA00023136"/>
    </source>
</evidence>
<keyword evidence="10 12" id="KW-0472">Membrane</keyword>
<dbReference type="RefSeq" id="WP_183461550.1">
    <property type="nucleotide sequence ID" value="NZ_JACHWZ010000015.1"/>
</dbReference>
<comment type="subcellular location">
    <subcellularLocation>
        <location evidence="1">Membrane</location>
        <topology evidence="1">Multi-pass membrane protein</topology>
    </subcellularLocation>
</comment>
<dbReference type="Pfam" id="PF00487">
    <property type="entry name" value="FA_desaturase"/>
    <property type="match status" value="1"/>
</dbReference>
<feature type="domain" description="Fatty acid desaturase" evidence="13">
    <location>
        <begin position="47"/>
        <end position="252"/>
    </location>
</feature>
<dbReference type="EC" id="1.14.19.1" evidence="14"/>
<keyword evidence="6 12" id="KW-1133">Transmembrane helix</keyword>
<evidence type="ECO:0000256" key="4">
    <source>
        <dbReference type="ARBA" id="ARBA00022692"/>
    </source>
</evidence>
<name>A0A7W4WEY0_9GAMM</name>
<keyword evidence="3" id="KW-0444">Lipid biosynthesis</keyword>
<evidence type="ECO:0000256" key="9">
    <source>
        <dbReference type="ARBA" id="ARBA00023098"/>
    </source>
</evidence>
<evidence type="ECO:0000256" key="1">
    <source>
        <dbReference type="ARBA" id="ARBA00004141"/>
    </source>
</evidence>
<dbReference type="AlphaFoldDB" id="A0A7W4WEY0"/>
<evidence type="ECO:0000313" key="15">
    <source>
        <dbReference type="Proteomes" id="UP000535937"/>
    </source>
</evidence>
<dbReference type="GO" id="GO:0006633">
    <property type="term" value="P:fatty acid biosynthetic process"/>
    <property type="evidence" value="ECO:0007669"/>
    <property type="project" value="UniProtKB-KW"/>
</dbReference>
<evidence type="ECO:0000256" key="3">
    <source>
        <dbReference type="ARBA" id="ARBA00022516"/>
    </source>
</evidence>
<evidence type="ECO:0000313" key="14">
    <source>
        <dbReference type="EMBL" id="MBB3062331.1"/>
    </source>
</evidence>
<feature type="transmembrane region" description="Helical" evidence="12">
    <location>
        <begin position="37"/>
        <end position="64"/>
    </location>
</feature>
<accession>A0A7W4WEY0</accession>
<keyword evidence="8" id="KW-0408">Iron</keyword>
<reference evidence="14 15" key="1">
    <citation type="submission" date="2020-08" db="EMBL/GenBank/DDBJ databases">
        <title>Genomic Encyclopedia of Type Strains, Phase III (KMG-III): the genomes of soil and plant-associated and newly described type strains.</title>
        <authorList>
            <person name="Whitman W."/>
        </authorList>
    </citation>
    <scope>NUCLEOTIDE SEQUENCE [LARGE SCALE GENOMIC DNA]</scope>
    <source>
        <strain evidence="14 15">CECT 8799</strain>
    </source>
</reference>
<dbReference type="InterPro" id="IPR005804">
    <property type="entry name" value="FA_desaturase_dom"/>
</dbReference>
<dbReference type="GO" id="GO:0016020">
    <property type="term" value="C:membrane"/>
    <property type="evidence" value="ECO:0007669"/>
    <property type="project" value="UniProtKB-SubCell"/>
</dbReference>
<evidence type="ECO:0000259" key="13">
    <source>
        <dbReference type="Pfam" id="PF00487"/>
    </source>
</evidence>
<evidence type="ECO:0000256" key="8">
    <source>
        <dbReference type="ARBA" id="ARBA00023004"/>
    </source>
</evidence>
<evidence type="ECO:0000256" key="5">
    <source>
        <dbReference type="ARBA" id="ARBA00022832"/>
    </source>
</evidence>
<organism evidence="14 15">
    <name type="scientific">Microbulbifer rhizosphaerae</name>
    <dbReference type="NCBI Taxonomy" id="1562603"/>
    <lineage>
        <taxon>Bacteria</taxon>
        <taxon>Pseudomonadati</taxon>
        <taxon>Pseudomonadota</taxon>
        <taxon>Gammaproteobacteria</taxon>
        <taxon>Cellvibrionales</taxon>
        <taxon>Microbulbiferaceae</taxon>
        <taxon>Microbulbifer</taxon>
    </lineage>
</organism>
<dbReference type="PANTHER" id="PTHR11351">
    <property type="entry name" value="ACYL-COA DESATURASE"/>
    <property type="match status" value="1"/>
</dbReference>
<dbReference type="Proteomes" id="UP000535937">
    <property type="component" value="Unassembled WGS sequence"/>
</dbReference>
<keyword evidence="5" id="KW-0276">Fatty acid metabolism</keyword>
<evidence type="ECO:0000256" key="7">
    <source>
        <dbReference type="ARBA" id="ARBA00023002"/>
    </source>
</evidence>
<gene>
    <name evidence="14" type="ORF">FHS09_003176</name>
</gene>
<feature type="transmembrane region" description="Helical" evidence="12">
    <location>
        <begin position="174"/>
        <end position="193"/>
    </location>
</feature>
<keyword evidence="11" id="KW-0275">Fatty acid biosynthesis</keyword>
<comment type="similarity">
    <text evidence="2">Belongs to the fatty acid desaturase type 2 family.</text>
</comment>